<dbReference type="InParanoid" id="A0A061EG41"/>
<accession>A0A061EG41</accession>
<organism evidence="1 2">
    <name type="scientific">Theobroma cacao</name>
    <name type="common">Cacao</name>
    <name type="synonym">Cocoa</name>
    <dbReference type="NCBI Taxonomy" id="3641"/>
    <lineage>
        <taxon>Eukaryota</taxon>
        <taxon>Viridiplantae</taxon>
        <taxon>Streptophyta</taxon>
        <taxon>Embryophyta</taxon>
        <taxon>Tracheophyta</taxon>
        <taxon>Spermatophyta</taxon>
        <taxon>Magnoliopsida</taxon>
        <taxon>eudicotyledons</taxon>
        <taxon>Gunneridae</taxon>
        <taxon>Pentapetalae</taxon>
        <taxon>rosids</taxon>
        <taxon>malvids</taxon>
        <taxon>Malvales</taxon>
        <taxon>Malvaceae</taxon>
        <taxon>Byttnerioideae</taxon>
        <taxon>Theobroma</taxon>
    </lineage>
</organism>
<dbReference type="HOGENOM" id="CLU_1621940_0_0_1"/>
<sequence length="164" mass="18167">MYASRMTLCRSEILFCFFKIFSNSALSINKPGNHTQQDITPPCHPPCYQEKKGPAARPFQPQVTWHLIALTIFQATSSTIITSSSNNINPAPHPPPPPLPAATLEIDLHKLPKHSLQRNTIAQPLNPKVLILHPIVTQTSILRDIPPPIAIPSLHPNQKRTSTT</sequence>
<evidence type="ECO:0000313" key="1">
    <source>
        <dbReference type="EMBL" id="EOY03985.1"/>
    </source>
</evidence>
<reference evidence="1 2" key="1">
    <citation type="journal article" date="2013" name="Genome Biol.">
        <title>The genome sequence of the most widely cultivated cacao type and its use to identify candidate genes regulating pod color.</title>
        <authorList>
            <person name="Motamayor J.C."/>
            <person name="Mockaitis K."/>
            <person name="Schmutz J."/>
            <person name="Haiminen N."/>
            <person name="Iii D.L."/>
            <person name="Cornejo O."/>
            <person name="Findley S.D."/>
            <person name="Zheng P."/>
            <person name="Utro F."/>
            <person name="Royaert S."/>
            <person name="Saski C."/>
            <person name="Jenkins J."/>
            <person name="Podicheti R."/>
            <person name="Zhao M."/>
            <person name="Scheffler B.E."/>
            <person name="Stack J.C."/>
            <person name="Feltus F.A."/>
            <person name="Mustiga G.M."/>
            <person name="Amores F."/>
            <person name="Phillips W."/>
            <person name="Marelli J.P."/>
            <person name="May G.D."/>
            <person name="Shapiro H."/>
            <person name="Ma J."/>
            <person name="Bustamante C.D."/>
            <person name="Schnell R.J."/>
            <person name="Main D."/>
            <person name="Gilbert D."/>
            <person name="Parida L."/>
            <person name="Kuhn D.N."/>
        </authorList>
    </citation>
    <scope>NUCLEOTIDE SEQUENCE [LARGE SCALE GENOMIC DNA]</scope>
    <source>
        <strain evidence="2">cv. Matina 1-6</strain>
    </source>
</reference>
<dbReference type="Proteomes" id="UP000026915">
    <property type="component" value="Chromosome 4"/>
</dbReference>
<keyword evidence="2" id="KW-1185">Reference proteome</keyword>
<dbReference type="AlphaFoldDB" id="A0A061EG41"/>
<gene>
    <name evidence="1" type="ORF">TCM_019218</name>
</gene>
<dbReference type="EMBL" id="CM001882">
    <property type="protein sequence ID" value="EOY03985.1"/>
    <property type="molecule type" value="Genomic_DNA"/>
</dbReference>
<name>A0A061EG41_THECC</name>
<protein>
    <submittedName>
        <fullName evidence="1">Uncharacterized protein</fullName>
    </submittedName>
</protein>
<evidence type="ECO:0000313" key="2">
    <source>
        <dbReference type="Proteomes" id="UP000026915"/>
    </source>
</evidence>
<proteinExistence type="predicted"/>
<dbReference type="Gramene" id="EOY03985">
    <property type="protein sequence ID" value="EOY03985"/>
    <property type="gene ID" value="TCM_019218"/>
</dbReference>